<name>A0A9D9EDG8_9BACT</name>
<dbReference type="CDD" id="cd00757">
    <property type="entry name" value="ThiF_MoeB_HesA_family"/>
    <property type="match status" value="1"/>
</dbReference>
<dbReference type="EMBL" id="JADIMO010000016">
    <property type="protein sequence ID" value="MBO8444320.1"/>
    <property type="molecule type" value="Genomic_DNA"/>
</dbReference>
<dbReference type="InterPro" id="IPR045886">
    <property type="entry name" value="ThiF/MoeB/HesA"/>
</dbReference>
<dbReference type="PANTHER" id="PTHR10953">
    <property type="entry name" value="UBIQUITIN-ACTIVATING ENZYME E1"/>
    <property type="match status" value="1"/>
</dbReference>
<dbReference type="Pfam" id="PF00899">
    <property type="entry name" value="ThiF"/>
    <property type="match status" value="1"/>
</dbReference>
<dbReference type="GO" id="GO:0008641">
    <property type="term" value="F:ubiquitin-like modifier activating enzyme activity"/>
    <property type="evidence" value="ECO:0007669"/>
    <property type="project" value="InterPro"/>
</dbReference>
<dbReference type="AlphaFoldDB" id="A0A9D9EDG8"/>
<protein>
    <submittedName>
        <fullName evidence="3">HesA/MoeB/ThiF family protein</fullName>
    </submittedName>
</protein>
<accession>A0A9D9EDG8</accession>
<reference evidence="3" key="1">
    <citation type="submission" date="2020-10" db="EMBL/GenBank/DDBJ databases">
        <authorList>
            <person name="Gilroy R."/>
        </authorList>
    </citation>
    <scope>NUCLEOTIDE SEQUENCE</scope>
    <source>
        <strain evidence="3">D5-748</strain>
    </source>
</reference>
<feature type="domain" description="THIF-type NAD/FAD binding fold" evidence="2">
    <location>
        <begin position="12"/>
        <end position="236"/>
    </location>
</feature>
<proteinExistence type="inferred from homology"/>
<comment type="caution">
    <text evidence="3">The sequence shown here is derived from an EMBL/GenBank/DDBJ whole genome shotgun (WGS) entry which is preliminary data.</text>
</comment>
<gene>
    <name evidence="3" type="ORF">IAC23_01310</name>
</gene>
<dbReference type="Gene3D" id="3.40.50.720">
    <property type="entry name" value="NAD(P)-binding Rossmann-like Domain"/>
    <property type="match status" value="1"/>
</dbReference>
<sequence length="238" mass="25676">MGNRDTARSGRYARQTMLPEIGIEGQERLAGASVLVVGLGGLGSPAALYLAGAGIGRIGLADPDTVSESNLQRQTLYEVRQIGMPKTEAARQRLSAFSPDTAFECFPDGLTPENAAEIVGKYDVIVDCCDNFPTRYLIDDVCASCRRPWVYGSIGAFSGQVSVMNYRSGRRYSDLYPDRESLCARPREISGVIGTVPGVIGTIEASEALKIIAGFGRPLDGRLLTVDLLTLETEMIEF</sequence>
<dbReference type="GO" id="GO:0016779">
    <property type="term" value="F:nucleotidyltransferase activity"/>
    <property type="evidence" value="ECO:0007669"/>
    <property type="project" value="TreeGrafter"/>
</dbReference>
<organism evidence="3 4">
    <name type="scientific">Candidatus Cryptobacteroides merdavium</name>
    <dbReference type="NCBI Taxonomy" id="2840769"/>
    <lineage>
        <taxon>Bacteria</taxon>
        <taxon>Pseudomonadati</taxon>
        <taxon>Bacteroidota</taxon>
        <taxon>Bacteroidia</taxon>
        <taxon>Bacteroidales</taxon>
        <taxon>Candidatus Cryptobacteroides</taxon>
    </lineage>
</organism>
<dbReference type="SUPFAM" id="SSF69572">
    <property type="entry name" value="Activating enzymes of the ubiquitin-like proteins"/>
    <property type="match status" value="1"/>
</dbReference>
<dbReference type="InterPro" id="IPR000594">
    <property type="entry name" value="ThiF_NAD_FAD-bd"/>
</dbReference>
<dbReference type="GO" id="GO:0004792">
    <property type="term" value="F:thiosulfate-cyanide sulfurtransferase activity"/>
    <property type="evidence" value="ECO:0007669"/>
    <property type="project" value="TreeGrafter"/>
</dbReference>
<dbReference type="GO" id="GO:0005829">
    <property type="term" value="C:cytosol"/>
    <property type="evidence" value="ECO:0007669"/>
    <property type="project" value="TreeGrafter"/>
</dbReference>
<evidence type="ECO:0000259" key="2">
    <source>
        <dbReference type="Pfam" id="PF00899"/>
    </source>
</evidence>
<evidence type="ECO:0000256" key="1">
    <source>
        <dbReference type="ARBA" id="ARBA00009919"/>
    </source>
</evidence>
<dbReference type="Proteomes" id="UP000823619">
    <property type="component" value="Unassembled WGS sequence"/>
</dbReference>
<evidence type="ECO:0000313" key="4">
    <source>
        <dbReference type="Proteomes" id="UP000823619"/>
    </source>
</evidence>
<dbReference type="InterPro" id="IPR035985">
    <property type="entry name" value="Ubiquitin-activating_enz"/>
</dbReference>
<dbReference type="GO" id="GO:0008146">
    <property type="term" value="F:sulfotransferase activity"/>
    <property type="evidence" value="ECO:0007669"/>
    <property type="project" value="TreeGrafter"/>
</dbReference>
<dbReference type="FunFam" id="3.40.50.720:FF:000080">
    <property type="entry name" value="Thiazole biosynthesis adenylyltransferase ThiF"/>
    <property type="match status" value="1"/>
</dbReference>
<dbReference type="PANTHER" id="PTHR10953:SF102">
    <property type="entry name" value="ADENYLYLTRANSFERASE AND SULFURTRANSFERASE MOCS3"/>
    <property type="match status" value="1"/>
</dbReference>
<reference evidence="3" key="2">
    <citation type="journal article" date="2021" name="PeerJ">
        <title>Extensive microbial diversity within the chicken gut microbiome revealed by metagenomics and culture.</title>
        <authorList>
            <person name="Gilroy R."/>
            <person name="Ravi A."/>
            <person name="Getino M."/>
            <person name="Pursley I."/>
            <person name="Horton D.L."/>
            <person name="Alikhan N.F."/>
            <person name="Baker D."/>
            <person name="Gharbi K."/>
            <person name="Hall N."/>
            <person name="Watson M."/>
            <person name="Adriaenssens E.M."/>
            <person name="Foster-Nyarko E."/>
            <person name="Jarju S."/>
            <person name="Secka A."/>
            <person name="Antonio M."/>
            <person name="Oren A."/>
            <person name="Chaudhuri R.R."/>
            <person name="La Ragione R."/>
            <person name="Hildebrand F."/>
            <person name="Pallen M.J."/>
        </authorList>
    </citation>
    <scope>NUCLEOTIDE SEQUENCE</scope>
    <source>
        <strain evidence="3">D5-748</strain>
    </source>
</reference>
<evidence type="ECO:0000313" key="3">
    <source>
        <dbReference type="EMBL" id="MBO8444320.1"/>
    </source>
</evidence>
<comment type="similarity">
    <text evidence="1">Belongs to the HesA/MoeB/ThiF family.</text>
</comment>